<keyword evidence="2" id="KW-0813">Transport</keyword>
<gene>
    <name evidence="9" type="ORF">ACFFRE_10435</name>
</gene>
<keyword evidence="5 7" id="KW-1133">Transmembrane helix</keyword>
<evidence type="ECO:0000313" key="10">
    <source>
        <dbReference type="Proteomes" id="UP001589788"/>
    </source>
</evidence>
<name>A0ABV6C6E5_9ACTN</name>
<dbReference type="Gene3D" id="1.20.1720.10">
    <property type="entry name" value="Multidrug resistance protein D"/>
    <property type="match status" value="1"/>
</dbReference>
<feature type="transmembrane region" description="Helical" evidence="7">
    <location>
        <begin position="327"/>
        <end position="348"/>
    </location>
</feature>
<evidence type="ECO:0000256" key="3">
    <source>
        <dbReference type="ARBA" id="ARBA00022475"/>
    </source>
</evidence>
<dbReference type="Gene3D" id="1.20.1250.20">
    <property type="entry name" value="MFS general substrate transporter like domains"/>
    <property type="match status" value="1"/>
</dbReference>
<feature type="transmembrane region" description="Helical" evidence="7">
    <location>
        <begin position="132"/>
        <end position="155"/>
    </location>
</feature>
<comment type="subcellular location">
    <subcellularLocation>
        <location evidence="1">Cell membrane</location>
        <topology evidence="1">Multi-pass membrane protein</topology>
    </subcellularLocation>
</comment>
<dbReference type="NCBIfam" id="TIGR00711">
    <property type="entry name" value="efflux_EmrB"/>
    <property type="match status" value="1"/>
</dbReference>
<dbReference type="InterPro" id="IPR036259">
    <property type="entry name" value="MFS_trans_sf"/>
</dbReference>
<evidence type="ECO:0000256" key="1">
    <source>
        <dbReference type="ARBA" id="ARBA00004651"/>
    </source>
</evidence>
<feature type="transmembrane region" description="Helical" evidence="7">
    <location>
        <begin position="7"/>
        <end position="31"/>
    </location>
</feature>
<feature type="transmembrane region" description="Helical" evidence="7">
    <location>
        <begin position="264"/>
        <end position="285"/>
    </location>
</feature>
<dbReference type="InterPro" id="IPR011701">
    <property type="entry name" value="MFS"/>
</dbReference>
<proteinExistence type="predicted"/>
<feature type="transmembrane region" description="Helical" evidence="7">
    <location>
        <begin position="75"/>
        <end position="101"/>
    </location>
</feature>
<evidence type="ECO:0000256" key="6">
    <source>
        <dbReference type="ARBA" id="ARBA00023136"/>
    </source>
</evidence>
<feature type="transmembrane region" description="Helical" evidence="7">
    <location>
        <begin position="196"/>
        <end position="214"/>
    </location>
</feature>
<organism evidence="9 10">
    <name type="scientific">Aciditerrimonas ferrireducens</name>
    <dbReference type="NCBI Taxonomy" id="667306"/>
    <lineage>
        <taxon>Bacteria</taxon>
        <taxon>Bacillati</taxon>
        <taxon>Actinomycetota</taxon>
        <taxon>Acidimicrobiia</taxon>
        <taxon>Acidimicrobiales</taxon>
        <taxon>Acidimicrobiaceae</taxon>
        <taxon>Aciditerrimonas</taxon>
    </lineage>
</organism>
<feature type="transmembrane region" description="Helical" evidence="7">
    <location>
        <begin position="51"/>
        <end position="68"/>
    </location>
</feature>
<dbReference type="Proteomes" id="UP001589788">
    <property type="component" value="Unassembled WGS sequence"/>
</dbReference>
<dbReference type="EMBL" id="JBHLYQ010000114">
    <property type="protein sequence ID" value="MFC0082547.1"/>
    <property type="molecule type" value="Genomic_DNA"/>
</dbReference>
<accession>A0ABV6C6E5</accession>
<dbReference type="Pfam" id="PF07690">
    <property type="entry name" value="MFS_1"/>
    <property type="match status" value="1"/>
</dbReference>
<feature type="transmembrane region" description="Helical" evidence="7">
    <location>
        <begin position="399"/>
        <end position="417"/>
    </location>
</feature>
<dbReference type="SUPFAM" id="SSF103473">
    <property type="entry name" value="MFS general substrate transporter"/>
    <property type="match status" value="1"/>
</dbReference>
<sequence>MRSDTKWWTLAVACAATFMLLVDLTIVVVALPPIQRALHSSFSDVEWVVDAYALSLAAGLLTAGSLADRFGQRRVFAVGLVVFTLGSAVCGVAQSPAMLIVSRAAQGVGGAVLFATSLSLIANAFRGRDRGIAFGVWGAITGFAAGLGPILGGVITTDLTWRGIFLVNVPIGVVTIGITVWKVGEFRAEQAPSPDWAGFVLFTGAMVSLVYGLTEAGITSWGNGAVVASLALSAVVLLAFVLVERRVAHPMLDLSLFRIPTFDGGLVAAFAMNASLFAMVLYLVLYLQDDLGYSALAAGTRLLLVTGVTMVVATAAGRVSSHVPVRLLIAPGLLLVGVGLLLMAGIGADTSWTHLIPGFVLAGAGSGLVNPPLASTAVGVVRPARAGMASGANSTGRQIGVALGVAAYGTIFTAALSRQLRSSLAAVPALAARRGTIVAAVQQGTIGSLIERTGAGVRGSLVVAIRTAFAGALNDLLVVSGLVALAGAVGSVLLVRSRDFVVPSGGTDAARLGDEKLLVP</sequence>
<dbReference type="PANTHER" id="PTHR42718">
    <property type="entry name" value="MAJOR FACILITATOR SUPERFAMILY MULTIDRUG TRANSPORTER MFSC"/>
    <property type="match status" value="1"/>
</dbReference>
<dbReference type="InterPro" id="IPR004638">
    <property type="entry name" value="EmrB-like"/>
</dbReference>
<dbReference type="PROSITE" id="PS50850">
    <property type="entry name" value="MFS"/>
    <property type="match status" value="1"/>
</dbReference>
<evidence type="ECO:0000256" key="7">
    <source>
        <dbReference type="SAM" id="Phobius"/>
    </source>
</evidence>
<dbReference type="PANTHER" id="PTHR42718:SF49">
    <property type="entry name" value="EXPORT PROTEIN"/>
    <property type="match status" value="1"/>
</dbReference>
<feature type="transmembrane region" description="Helical" evidence="7">
    <location>
        <begin position="220"/>
        <end position="243"/>
    </location>
</feature>
<protein>
    <submittedName>
        <fullName evidence="9">MFS transporter</fullName>
    </submittedName>
</protein>
<feature type="transmembrane region" description="Helical" evidence="7">
    <location>
        <begin position="291"/>
        <end position="315"/>
    </location>
</feature>
<feature type="transmembrane region" description="Helical" evidence="7">
    <location>
        <begin position="107"/>
        <end position="125"/>
    </location>
</feature>
<feature type="transmembrane region" description="Helical" evidence="7">
    <location>
        <begin position="161"/>
        <end position="184"/>
    </location>
</feature>
<evidence type="ECO:0000259" key="8">
    <source>
        <dbReference type="PROSITE" id="PS50850"/>
    </source>
</evidence>
<dbReference type="CDD" id="cd17321">
    <property type="entry name" value="MFS_MMR_MDR_like"/>
    <property type="match status" value="1"/>
</dbReference>
<evidence type="ECO:0000256" key="5">
    <source>
        <dbReference type="ARBA" id="ARBA00022989"/>
    </source>
</evidence>
<keyword evidence="10" id="KW-1185">Reference proteome</keyword>
<evidence type="ECO:0000256" key="2">
    <source>
        <dbReference type="ARBA" id="ARBA00022448"/>
    </source>
</evidence>
<dbReference type="RefSeq" id="WP_377790148.1">
    <property type="nucleotide sequence ID" value="NZ_JBHLYQ010000114.1"/>
</dbReference>
<feature type="transmembrane region" description="Helical" evidence="7">
    <location>
        <begin position="476"/>
        <end position="495"/>
    </location>
</feature>
<keyword evidence="3" id="KW-1003">Cell membrane</keyword>
<reference evidence="9 10" key="1">
    <citation type="submission" date="2024-09" db="EMBL/GenBank/DDBJ databases">
        <authorList>
            <person name="Sun Q."/>
            <person name="Mori K."/>
        </authorList>
    </citation>
    <scope>NUCLEOTIDE SEQUENCE [LARGE SCALE GENOMIC DNA]</scope>
    <source>
        <strain evidence="9 10">JCM 15389</strain>
    </source>
</reference>
<evidence type="ECO:0000256" key="4">
    <source>
        <dbReference type="ARBA" id="ARBA00022692"/>
    </source>
</evidence>
<dbReference type="PRINTS" id="PR01036">
    <property type="entry name" value="TCRTETB"/>
</dbReference>
<feature type="transmembrane region" description="Helical" evidence="7">
    <location>
        <begin position="354"/>
        <end position="378"/>
    </location>
</feature>
<comment type="caution">
    <text evidence="9">The sequence shown here is derived from an EMBL/GenBank/DDBJ whole genome shotgun (WGS) entry which is preliminary data.</text>
</comment>
<feature type="domain" description="Major facilitator superfamily (MFS) profile" evidence="8">
    <location>
        <begin position="9"/>
        <end position="499"/>
    </location>
</feature>
<dbReference type="InterPro" id="IPR020846">
    <property type="entry name" value="MFS_dom"/>
</dbReference>
<keyword evidence="4 7" id="KW-0812">Transmembrane</keyword>
<keyword evidence="6 7" id="KW-0472">Membrane</keyword>
<evidence type="ECO:0000313" key="9">
    <source>
        <dbReference type="EMBL" id="MFC0082547.1"/>
    </source>
</evidence>